<feature type="region of interest" description="Disordered" evidence="1">
    <location>
        <begin position="153"/>
        <end position="183"/>
    </location>
</feature>
<comment type="caution">
    <text evidence="2">The sequence shown here is derived from an EMBL/GenBank/DDBJ whole genome shotgun (WGS) entry which is preliminary data.</text>
</comment>
<dbReference type="EMBL" id="JBHSPT010000127">
    <property type="protein sequence ID" value="MFC6060511.1"/>
    <property type="molecule type" value="Genomic_DNA"/>
</dbReference>
<evidence type="ECO:0000313" key="3">
    <source>
        <dbReference type="Proteomes" id="UP001596242"/>
    </source>
</evidence>
<dbReference type="Proteomes" id="UP001596242">
    <property type="component" value="Unassembled WGS sequence"/>
</dbReference>
<evidence type="ECO:0000313" key="2">
    <source>
        <dbReference type="EMBL" id="MFC6060511.1"/>
    </source>
</evidence>
<evidence type="ECO:0008006" key="4">
    <source>
        <dbReference type="Google" id="ProtNLM"/>
    </source>
</evidence>
<feature type="compositionally biased region" description="Basic residues" evidence="1">
    <location>
        <begin position="174"/>
        <end position="183"/>
    </location>
</feature>
<reference evidence="3" key="1">
    <citation type="journal article" date="2019" name="Int. J. Syst. Evol. Microbiol.">
        <title>The Global Catalogue of Microorganisms (GCM) 10K type strain sequencing project: providing services to taxonomists for standard genome sequencing and annotation.</title>
        <authorList>
            <consortium name="The Broad Institute Genomics Platform"/>
            <consortium name="The Broad Institute Genome Sequencing Center for Infectious Disease"/>
            <person name="Wu L."/>
            <person name="Ma J."/>
        </authorList>
    </citation>
    <scope>NUCLEOTIDE SEQUENCE [LARGE SCALE GENOMIC DNA]</scope>
    <source>
        <strain evidence="3">JCM 12763</strain>
    </source>
</reference>
<name>A0ABW1M9Z1_9ACTN</name>
<proteinExistence type="predicted"/>
<dbReference type="RefSeq" id="WP_386406706.1">
    <property type="nucleotide sequence ID" value="NZ_JBHSPT010000127.1"/>
</dbReference>
<protein>
    <recommendedName>
        <fullName evidence="4">IS1380 family transposase</fullName>
    </recommendedName>
</protein>
<accession>A0ABW1M9Z1</accession>
<evidence type="ECO:0000256" key="1">
    <source>
        <dbReference type="SAM" id="MobiDB-lite"/>
    </source>
</evidence>
<sequence length="183" mass="19226">MKVSHRAAELFAAFDDADLIAHAGLVPTIRLAERCGLAALVAAKVKLTGAKNGAGTAVEAKVMSIVGRMAAGADSIDDLDMLRHGGLARLFGGVRAPSTLGTFLRAFTWGHVRQLDSAARAFTYNLAAHTGLVPTGDEVVFVDIDSKVKQVYGPAKQMPPSATPNSVACTSRSSRSRRAPARR</sequence>
<gene>
    <name evidence="2" type="ORF">ACFP50_35460</name>
</gene>
<keyword evidence="3" id="KW-1185">Reference proteome</keyword>
<organism evidence="2 3">
    <name type="scientific">Streptomyces pratens</name>
    <dbReference type="NCBI Taxonomy" id="887456"/>
    <lineage>
        <taxon>Bacteria</taxon>
        <taxon>Bacillati</taxon>
        <taxon>Actinomycetota</taxon>
        <taxon>Actinomycetes</taxon>
        <taxon>Kitasatosporales</taxon>
        <taxon>Streptomycetaceae</taxon>
        <taxon>Streptomyces</taxon>
    </lineage>
</organism>